<feature type="chain" id="PRO_5047307772" evidence="1">
    <location>
        <begin position="35"/>
        <end position="592"/>
    </location>
</feature>
<dbReference type="EMBL" id="WPCR01000002">
    <property type="protein sequence ID" value="NHM13491.1"/>
    <property type="molecule type" value="Genomic_DNA"/>
</dbReference>
<proteinExistence type="predicted"/>
<reference evidence="2 3" key="1">
    <citation type="submission" date="2019-11" db="EMBL/GenBank/DDBJ databases">
        <title>Eggerthellaceae novel genus isolated from the rectal contents of marmort.</title>
        <authorList>
            <person name="Zhang G."/>
        </authorList>
    </citation>
    <scope>NUCLEOTIDE SEQUENCE [LARGE SCALE GENOMIC DNA]</scope>
    <source>
        <strain evidence="3">zg-886</strain>
    </source>
</reference>
<evidence type="ECO:0000313" key="2">
    <source>
        <dbReference type="EMBL" id="NHM13491.1"/>
    </source>
</evidence>
<keyword evidence="1" id="KW-0732">Signal</keyword>
<dbReference type="Gene3D" id="2.160.20.20">
    <property type="match status" value="1"/>
</dbReference>
<evidence type="ECO:0000256" key="1">
    <source>
        <dbReference type="SAM" id="SignalP"/>
    </source>
</evidence>
<dbReference type="Proteomes" id="UP000636394">
    <property type="component" value="Unassembled WGS sequence"/>
</dbReference>
<accession>A0ABX0II66</accession>
<keyword evidence="3" id="KW-1185">Reference proteome</keyword>
<dbReference type="SUPFAM" id="SSF51126">
    <property type="entry name" value="Pectin lyase-like"/>
    <property type="match status" value="1"/>
</dbReference>
<dbReference type="InterPro" id="IPR011050">
    <property type="entry name" value="Pectin_lyase_fold/virulence"/>
</dbReference>
<organism evidence="2 3">
    <name type="scientific">Xiamenia xianingshaonis</name>
    <dbReference type="NCBI Taxonomy" id="2682776"/>
    <lineage>
        <taxon>Bacteria</taxon>
        <taxon>Bacillati</taxon>
        <taxon>Actinomycetota</taxon>
        <taxon>Coriobacteriia</taxon>
        <taxon>Eggerthellales</taxon>
        <taxon>Eggerthellaceae</taxon>
        <taxon>Xiamenia</taxon>
    </lineage>
</organism>
<gene>
    <name evidence="2" type="ORF">GMI68_01680</name>
</gene>
<feature type="signal peptide" evidence="1">
    <location>
        <begin position="1"/>
        <end position="34"/>
    </location>
</feature>
<dbReference type="RefSeq" id="WP_166338388.1">
    <property type="nucleotide sequence ID" value="NZ_WPCR01000002.1"/>
</dbReference>
<comment type="caution">
    <text evidence="2">The sequence shown here is derived from an EMBL/GenBank/DDBJ whole genome shotgun (WGS) entry which is preliminary data.</text>
</comment>
<sequence length="592" mass="61739">MTATKTTLKTKLAAILAAVMIAFGMAFVAGTAWAEGSDVQTADAVCSVTVDGNAKHFTTIEDAFESLGTIADGKEAEINVYKNYTNEALEKTLEIPQGKVVTLSIDIEVTLNLKKGTSCVLKNSGVLEISGGTFVGKIENYNTLNINGGTYTKTIKNKKTGVLEIYDGQFTDTVSNSSKGTLKIYGGTYTGHPDGGVWTYTCCISNSGNLEISNSTIGEGDNCADRGIDNTGKVTITDTHITGDLYAIYSMWSGGSVHIKGNSSLSSKSDCTIYANKSSVELSGGTIINDALDGYGVLVEGSNVTISSGEINACRGVTLFTYKDIPSKLEMTGGTINSEGIGISGSNPKSPGTEIAISGGTINSPGGTGVYLPMKCAFTMTGGTITGATGIEAKLGDIIISGTAKVKGTGNYVPNTEMVINNQGSNPDGSAILLAPRYYTEKNPDNLNLTITGGEISSTKGAAISVYNQKETPGTHNTVRLENGIYNGKIASLKYYVKETKTSPNEEAESNTVDPDVIINTTGGSYSHDVSNFCDKGHISIKEGADAKSFTVVEGKAGSDLEDHIAVAKIGNKYYGSVGAAINALRKPPSKA</sequence>
<dbReference type="InterPro" id="IPR012332">
    <property type="entry name" value="Autotransporter_pectin_lyase_C"/>
</dbReference>
<evidence type="ECO:0000313" key="3">
    <source>
        <dbReference type="Proteomes" id="UP000636394"/>
    </source>
</evidence>
<name>A0ABX0II66_9ACTN</name>
<protein>
    <submittedName>
        <fullName evidence="2">Uncharacterized protein</fullName>
    </submittedName>
</protein>